<organism evidence="2 3">
    <name type="scientific">Macrolepiota fuliginosa MF-IS2</name>
    <dbReference type="NCBI Taxonomy" id="1400762"/>
    <lineage>
        <taxon>Eukaryota</taxon>
        <taxon>Fungi</taxon>
        <taxon>Dikarya</taxon>
        <taxon>Basidiomycota</taxon>
        <taxon>Agaricomycotina</taxon>
        <taxon>Agaricomycetes</taxon>
        <taxon>Agaricomycetidae</taxon>
        <taxon>Agaricales</taxon>
        <taxon>Agaricineae</taxon>
        <taxon>Agaricaceae</taxon>
        <taxon>Macrolepiota</taxon>
    </lineage>
</organism>
<keyword evidence="1" id="KW-0812">Transmembrane</keyword>
<proteinExistence type="predicted"/>
<protein>
    <submittedName>
        <fullName evidence="2">Uncharacterized protein</fullName>
    </submittedName>
</protein>
<name>A0A9P6BY88_9AGAR</name>
<accession>A0A9P6BY88</accession>
<keyword evidence="3" id="KW-1185">Reference proteome</keyword>
<gene>
    <name evidence="2" type="ORF">P691DRAFT_501164</name>
</gene>
<evidence type="ECO:0000313" key="2">
    <source>
        <dbReference type="EMBL" id="KAF9442238.1"/>
    </source>
</evidence>
<comment type="caution">
    <text evidence="2">The sequence shown here is derived from an EMBL/GenBank/DDBJ whole genome shotgun (WGS) entry which is preliminary data.</text>
</comment>
<evidence type="ECO:0000256" key="1">
    <source>
        <dbReference type="SAM" id="Phobius"/>
    </source>
</evidence>
<sequence>MFMAPHDGLVVDGSPQQVGRGPPFRPPQDTYRAAEYCSVHLFSFCYSSTKILLPRHRGHEFDFVSFSRSLCLIQLHMLHHPAMWSMEWGLSLAVGSPSLAISILILTKACL</sequence>
<reference evidence="2" key="1">
    <citation type="submission" date="2020-11" db="EMBL/GenBank/DDBJ databases">
        <authorList>
            <consortium name="DOE Joint Genome Institute"/>
            <person name="Ahrendt S."/>
            <person name="Riley R."/>
            <person name="Andreopoulos W."/>
            <person name="Labutti K."/>
            <person name="Pangilinan J."/>
            <person name="Ruiz-Duenas F.J."/>
            <person name="Barrasa J.M."/>
            <person name="Sanchez-Garcia M."/>
            <person name="Camarero S."/>
            <person name="Miyauchi S."/>
            <person name="Serrano A."/>
            <person name="Linde D."/>
            <person name="Babiker R."/>
            <person name="Drula E."/>
            <person name="Ayuso-Fernandez I."/>
            <person name="Pacheco R."/>
            <person name="Padilla G."/>
            <person name="Ferreira P."/>
            <person name="Barriuso J."/>
            <person name="Kellner H."/>
            <person name="Castanera R."/>
            <person name="Alfaro M."/>
            <person name="Ramirez L."/>
            <person name="Pisabarro A.G."/>
            <person name="Kuo A."/>
            <person name="Tritt A."/>
            <person name="Lipzen A."/>
            <person name="He G."/>
            <person name="Yan M."/>
            <person name="Ng V."/>
            <person name="Cullen D."/>
            <person name="Martin F."/>
            <person name="Rosso M.-N."/>
            <person name="Henrissat B."/>
            <person name="Hibbett D."/>
            <person name="Martinez A.T."/>
            <person name="Grigoriev I.V."/>
        </authorList>
    </citation>
    <scope>NUCLEOTIDE SEQUENCE</scope>
    <source>
        <strain evidence="2">MF-IS2</strain>
    </source>
</reference>
<dbReference type="AlphaFoldDB" id="A0A9P6BY88"/>
<feature type="transmembrane region" description="Helical" evidence="1">
    <location>
        <begin position="88"/>
        <end position="107"/>
    </location>
</feature>
<dbReference type="Proteomes" id="UP000807342">
    <property type="component" value="Unassembled WGS sequence"/>
</dbReference>
<keyword evidence="1" id="KW-0472">Membrane</keyword>
<dbReference type="EMBL" id="MU151674">
    <property type="protein sequence ID" value="KAF9442238.1"/>
    <property type="molecule type" value="Genomic_DNA"/>
</dbReference>
<evidence type="ECO:0000313" key="3">
    <source>
        <dbReference type="Proteomes" id="UP000807342"/>
    </source>
</evidence>
<keyword evidence="1" id="KW-1133">Transmembrane helix</keyword>